<dbReference type="FunFam" id="3.40.50.300:FF:001527">
    <property type="entry name" value="AAA family ATPase"/>
    <property type="match status" value="1"/>
</dbReference>
<dbReference type="OMA" id="CVMDEVE"/>
<dbReference type="RefSeq" id="XP_003877020.1">
    <property type="nucleotide sequence ID" value="XM_003876971.1"/>
</dbReference>
<evidence type="ECO:0000313" key="7">
    <source>
        <dbReference type="EMBL" id="CBZ28549.1"/>
    </source>
</evidence>
<evidence type="ECO:0000313" key="8">
    <source>
        <dbReference type="Proteomes" id="UP000007259"/>
    </source>
</evidence>
<sequence>MRRQSCSPPLPPEGESTRYPVVIEVRTTADTAAWPELSSLVRSYVRVQASRRLAAGHLPPFLPGAPISLADAPPLLRDDVVSMRVCDVSFPAGCSWANMEQVYFCMRLYRLHGETLCRPLSSAASAPATQASLPAWCTADSMHSGGDEGDSASTFTVTPLPHISLEGQWESLYYGESEAASIAFKRDIVSYVDTAMRFTHAGVSSNFVTWNRLILFHGPPGTGKTSLCRALAQKLSIRLASSVYARACLLEINAHSLFSRWFSESGKRVLQLFEQVHRIADDKECLVCCVMDEVESLAAARTSAMKGNEPSDSIRVVNALLTQMDRLQDCKNIVVLATTNLTAAIDVALLDRADKRVYVGPPGVQARFLMLYASVQELVDKQLVAAPQAGTPVLPDELSGFSAADERCQAEGQAAHGGNVGAHRGFGSHLLDGDSGTADAAHMWNEELTALHDVPRPFHKLPQQMMPPFTSSGTVPAPQPAHPQLPSHCLSDTAYPISELLHHIAKVCVGLNGRTLKKLPFLAYGACMCNFYSGGCGRSESAWQGDQSGGVDAPLPLRDYLEALFKVAQEAAAVAVLDANSGS</sequence>
<dbReference type="Gene3D" id="3.40.50.300">
    <property type="entry name" value="P-loop containing nucleotide triphosphate hydrolases"/>
    <property type="match status" value="1"/>
</dbReference>
<reference evidence="7 8" key="1">
    <citation type="journal article" date="2011" name="Genome Res.">
        <title>Chromosome and gene copy number variation allow major structural change between species and strains of Leishmania.</title>
        <authorList>
            <person name="Rogers M.B."/>
            <person name="Hilley J.D."/>
            <person name="Dickens N.J."/>
            <person name="Wilkes J."/>
            <person name="Bates P.A."/>
            <person name="Depledge D.P."/>
            <person name="Harris D."/>
            <person name="Her Y."/>
            <person name="Herzyk P."/>
            <person name="Imamura H."/>
            <person name="Otto T.D."/>
            <person name="Sanders M."/>
            <person name="Seeger K."/>
            <person name="Dujardin J.C."/>
            <person name="Berriman M."/>
            <person name="Smith D.F."/>
            <person name="Hertz-Fowler C."/>
            <person name="Mottram J.C."/>
        </authorList>
    </citation>
    <scope>NUCLEOTIDE SEQUENCE [LARGE SCALE GENOMIC DNA]</scope>
    <source>
        <strain evidence="7 8">MHOM/GT/2001/U1103</strain>
    </source>
</reference>
<dbReference type="GO" id="GO:0051598">
    <property type="term" value="P:meiotic recombination checkpoint signaling"/>
    <property type="evidence" value="ECO:0007669"/>
    <property type="project" value="TreeGrafter"/>
</dbReference>
<dbReference type="InterPro" id="IPR058249">
    <property type="entry name" value="Pch2_C"/>
</dbReference>
<dbReference type="GO" id="GO:0005634">
    <property type="term" value="C:nucleus"/>
    <property type="evidence" value="ECO:0007669"/>
    <property type="project" value="TreeGrafter"/>
</dbReference>
<dbReference type="PANTHER" id="PTHR45991">
    <property type="entry name" value="PACHYTENE CHECKPOINT PROTEIN 2"/>
    <property type="match status" value="1"/>
</dbReference>
<dbReference type="InterPro" id="IPR003959">
    <property type="entry name" value="ATPase_AAA_core"/>
</dbReference>
<keyword evidence="2 5" id="KW-0547">Nucleotide-binding</keyword>
<evidence type="ECO:0000256" key="3">
    <source>
        <dbReference type="ARBA" id="ARBA00022840"/>
    </source>
</evidence>
<protein>
    <submittedName>
        <fullName evidence="7">ATPase-like protein</fullName>
    </submittedName>
</protein>
<dbReference type="InterPro" id="IPR001270">
    <property type="entry name" value="ClpA/B"/>
</dbReference>
<dbReference type="SUPFAM" id="SSF52540">
    <property type="entry name" value="P-loop containing nucleoside triphosphate hydrolases"/>
    <property type="match status" value="1"/>
</dbReference>
<keyword evidence="8" id="KW-1185">Reference proteome</keyword>
<dbReference type="EMBL" id="FR799581">
    <property type="protein sequence ID" value="CBZ28549.1"/>
    <property type="molecule type" value="Genomic_DNA"/>
</dbReference>
<evidence type="ECO:0000259" key="6">
    <source>
        <dbReference type="SMART" id="SM00382"/>
    </source>
</evidence>
<evidence type="ECO:0000256" key="5">
    <source>
        <dbReference type="RuleBase" id="RU003651"/>
    </source>
</evidence>
<gene>
    <name evidence="7" type="ORF">LMXM_28_1790</name>
</gene>
<dbReference type="Proteomes" id="UP000007259">
    <property type="component" value="Chromosome 28"/>
</dbReference>
<dbReference type="OrthoDB" id="10042665at2759"/>
<evidence type="ECO:0000256" key="1">
    <source>
        <dbReference type="ARBA" id="ARBA00007271"/>
    </source>
</evidence>
<dbReference type="GO" id="GO:0016887">
    <property type="term" value="F:ATP hydrolysis activity"/>
    <property type="evidence" value="ECO:0007669"/>
    <property type="project" value="InterPro"/>
</dbReference>
<feature type="domain" description="AAA+ ATPase" evidence="6">
    <location>
        <begin position="210"/>
        <end position="363"/>
    </location>
</feature>
<dbReference type="PANTHER" id="PTHR45991:SF1">
    <property type="entry name" value="PACHYTENE CHECKPOINT PROTEIN 2 HOMOLOG"/>
    <property type="match status" value="1"/>
</dbReference>
<dbReference type="Pfam" id="PF00004">
    <property type="entry name" value="AAA"/>
    <property type="match status" value="1"/>
</dbReference>
<dbReference type="GeneID" id="13450723"/>
<name>E9AZZ8_LEIMU</name>
<dbReference type="InterPro" id="IPR003960">
    <property type="entry name" value="ATPase_AAA_CS"/>
</dbReference>
<dbReference type="GO" id="GO:0005694">
    <property type="term" value="C:chromosome"/>
    <property type="evidence" value="ECO:0007669"/>
    <property type="project" value="TreeGrafter"/>
</dbReference>
<dbReference type="GO" id="GO:0007131">
    <property type="term" value="P:reciprocal meiotic recombination"/>
    <property type="evidence" value="ECO:0007669"/>
    <property type="project" value="TreeGrafter"/>
</dbReference>
<keyword evidence="3 5" id="KW-0067">ATP-binding</keyword>
<dbReference type="GO" id="GO:0005524">
    <property type="term" value="F:ATP binding"/>
    <property type="evidence" value="ECO:0007669"/>
    <property type="project" value="UniProtKB-KW"/>
</dbReference>
<dbReference type="InterPro" id="IPR027417">
    <property type="entry name" value="P-loop_NTPase"/>
</dbReference>
<proteinExistence type="inferred from homology"/>
<dbReference type="InterPro" id="IPR044539">
    <property type="entry name" value="Pch2-like"/>
</dbReference>
<evidence type="ECO:0000256" key="2">
    <source>
        <dbReference type="ARBA" id="ARBA00022741"/>
    </source>
</evidence>
<dbReference type="AlphaFoldDB" id="E9AZZ8"/>
<evidence type="ECO:0000256" key="4">
    <source>
        <dbReference type="ARBA" id="ARBA00023254"/>
    </source>
</evidence>
<keyword evidence="4" id="KW-0469">Meiosis</keyword>
<dbReference type="SMART" id="SM00382">
    <property type="entry name" value="AAA"/>
    <property type="match status" value="1"/>
</dbReference>
<accession>E9AZZ8</accession>
<dbReference type="Pfam" id="PF23242">
    <property type="entry name" value="AAA_lid_TRIP13_C"/>
    <property type="match status" value="1"/>
</dbReference>
<dbReference type="PhylomeDB" id="E9AZZ8"/>
<organism evidence="7 8">
    <name type="scientific">Leishmania mexicana (strain MHOM/GT/2001/U1103)</name>
    <dbReference type="NCBI Taxonomy" id="929439"/>
    <lineage>
        <taxon>Eukaryota</taxon>
        <taxon>Discoba</taxon>
        <taxon>Euglenozoa</taxon>
        <taxon>Kinetoplastea</taxon>
        <taxon>Metakinetoplastina</taxon>
        <taxon>Trypanosomatida</taxon>
        <taxon>Trypanosomatidae</taxon>
        <taxon>Leishmaniinae</taxon>
        <taxon>Leishmania</taxon>
    </lineage>
</organism>
<dbReference type="InterPro" id="IPR003593">
    <property type="entry name" value="AAA+_ATPase"/>
</dbReference>
<comment type="similarity">
    <text evidence="1">Belongs to the AAA ATPase family. PCH2 subfamily.</text>
</comment>
<dbReference type="KEGG" id="lmi:LMXM_28_1790"/>
<dbReference type="PRINTS" id="PR00300">
    <property type="entry name" value="CLPPROTEASEA"/>
</dbReference>
<dbReference type="PROSITE" id="PS00674">
    <property type="entry name" value="AAA"/>
    <property type="match status" value="1"/>
</dbReference>
<dbReference type="VEuPathDB" id="TriTrypDB:LmxM.28.1790"/>